<reference evidence="2" key="1">
    <citation type="journal article" date="2020" name="Nature">
        <title>Giant virus diversity and host interactions through global metagenomics.</title>
        <authorList>
            <person name="Schulz F."/>
            <person name="Roux S."/>
            <person name="Paez-Espino D."/>
            <person name="Jungbluth S."/>
            <person name="Walsh D.A."/>
            <person name="Denef V.J."/>
            <person name="McMahon K.D."/>
            <person name="Konstantinidis K.T."/>
            <person name="Eloe-Fadrosh E.A."/>
            <person name="Kyrpides N.C."/>
            <person name="Woyke T."/>
        </authorList>
    </citation>
    <scope>NUCLEOTIDE SEQUENCE</scope>
    <source>
        <strain evidence="2">GVMAG-M-3300010158-60</strain>
    </source>
</reference>
<feature type="domain" description="GIY-YIG" evidence="1">
    <location>
        <begin position="2"/>
        <end position="83"/>
    </location>
</feature>
<name>A0A6C0BBU8_9ZZZZ</name>
<dbReference type="Gene3D" id="3.40.1440.10">
    <property type="entry name" value="GIY-YIG endonuclease"/>
    <property type="match status" value="1"/>
</dbReference>
<dbReference type="EMBL" id="MN739108">
    <property type="protein sequence ID" value="QHS89274.1"/>
    <property type="molecule type" value="Genomic_DNA"/>
</dbReference>
<dbReference type="InterPro" id="IPR000305">
    <property type="entry name" value="GIY-YIG_endonuc"/>
</dbReference>
<dbReference type="AlphaFoldDB" id="A0A6C0BBU8"/>
<dbReference type="Pfam" id="PF01541">
    <property type="entry name" value="GIY-YIG"/>
    <property type="match status" value="1"/>
</dbReference>
<dbReference type="PANTHER" id="PTHR20208:SF13">
    <property type="entry name" value="STRUCTURE-SPECIFIC ENDONUCLEASE SUBUNIT SLX1"/>
    <property type="match status" value="1"/>
</dbReference>
<dbReference type="PANTHER" id="PTHR20208">
    <property type="entry name" value="STRUCTURE-SPECIFIC ENDONUCLEASE SUBUNIT SLX1"/>
    <property type="match status" value="1"/>
</dbReference>
<protein>
    <recommendedName>
        <fullName evidence="1">GIY-YIG domain-containing protein</fullName>
    </recommendedName>
</protein>
<proteinExistence type="predicted"/>
<evidence type="ECO:0000313" key="2">
    <source>
        <dbReference type="EMBL" id="QHS89274.1"/>
    </source>
</evidence>
<dbReference type="InterPro" id="IPR035901">
    <property type="entry name" value="GIY-YIG_endonuc_sf"/>
</dbReference>
<dbReference type="PROSITE" id="PS50164">
    <property type="entry name" value="GIY_YIG"/>
    <property type="match status" value="1"/>
</dbReference>
<dbReference type="InterPro" id="IPR050381">
    <property type="entry name" value="SLX1_endonuclease"/>
</dbReference>
<organism evidence="2">
    <name type="scientific">viral metagenome</name>
    <dbReference type="NCBI Taxonomy" id="1070528"/>
    <lineage>
        <taxon>unclassified sequences</taxon>
        <taxon>metagenomes</taxon>
        <taxon>organismal metagenomes</taxon>
    </lineage>
</organism>
<accession>A0A6C0BBU8</accession>
<evidence type="ECO:0000259" key="1">
    <source>
        <dbReference type="PROSITE" id="PS50164"/>
    </source>
</evidence>
<sequence length="116" mass="13754">MATWSSYLLRTIDPPYQTYVGATVNVDRRLRQHNGEISGGAKRTTSRGPVWRRMCHVVGFRDKIECLSFEWHWKFESRKLQGGPLERRMAAVQKLFGMERWAHLEMVWEDEIFPLE</sequence>